<feature type="domain" description="Purple acid phosphatase C-terminal" evidence="12">
    <location>
        <begin position="387"/>
        <end position="446"/>
    </location>
</feature>
<comment type="cofactor">
    <cofactor evidence="2">
        <name>Fe cation</name>
        <dbReference type="ChEBI" id="CHEBI:24875"/>
    </cofactor>
</comment>
<feature type="domain" description="Calcineurin-like phosphoesterase" evidence="11">
    <location>
        <begin position="142"/>
        <end position="355"/>
    </location>
</feature>
<dbReference type="InterPro" id="IPR025733">
    <property type="entry name" value="PAPs_C"/>
</dbReference>
<feature type="domain" description="Calcineurin-like phosphoesterase" evidence="11">
    <location>
        <begin position="742"/>
        <end position="918"/>
    </location>
</feature>
<evidence type="ECO:0000256" key="8">
    <source>
        <dbReference type="ARBA" id="ARBA00022833"/>
    </source>
</evidence>
<keyword evidence="9" id="KW-0325">Glycoprotein</keyword>
<evidence type="ECO:0000259" key="13">
    <source>
        <dbReference type="Pfam" id="PF16656"/>
    </source>
</evidence>
<comment type="subunit">
    <text evidence="5">Homodimer.</text>
</comment>
<dbReference type="InterPro" id="IPR040974">
    <property type="entry name" value="Fn3_PAP"/>
</dbReference>
<dbReference type="Gene3D" id="3.60.21.10">
    <property type="match status" value="2"/>
</dbReference>
<dbReference type="PANTHER" id="PTHR45778">
    <property type="entry name" value="PURPLE ACID PHOSPHATASE-RELATED"/>
    <property type="match status" value="1"/>
</dbReference>
<dbReference type="InterPro" id="IPR004843">
    <property type="entry name" value="Calcineurin-like_PHP"/>
</dbReference>
<dbReference type="STRING" id="1194695.A0A5A7VCY0"/>
<feature type="domain" description="Purple acid phosphatase Fn3-like" evidence="14">
    <location>
        <begin position="494"/>
        <end position="628"/>
    </location>
</feature>
<dbReference type="Pfam" id="PF16656">
    <property type="entry name" value="Pur_ac_phosph_N"/>
    <property type="match status" value="2"/>
</dbReference>
<dbReference type="InterPro" id="IPR041792">
    <property type="entry name" value="MPP_PAP"/>
</dbReference>
<dbReference type="PANTHER" id="PTHR45778:SF3">
    <property type="entry name" value="PURPLE ACID PHOSPHATASE"/>
    <property type="match status" value="1"/>
</dbReference>
<evidence type="ECO:0000259" key="11">
    <source>
        <dbReference type="Pfam" id="PF00149"/>
    </source>
</evidence>
<comment type="subcellular location">
    <subcellularLocation>
        <location evidence="3">Secreted</location>
    </subcellularLocation>
</comment>
<dbReference type="CDD" id="cd00839">
    <property type="entry name" value="MPP_PAPs"/>
    <property type="match status" value="2"/>
</dbReference>
<dbReference type="EMBL" id="SSTE01000903">
    <property type="protein sequence ID" value="KAA0066033.1"/>
    <property type="molecule type" value="Genomic_DNA"/>
</dbReference>
<evidence type="ECO:0000256" key="4">
    <source>
        <dbReference type="ARBA" id="ARBA00008723"/>
    </source>
</evidence>
<proteinExistence type="inferred from homology"/>
<evidence type="ECO:0000256" key="5">
    <source>
        <dbReference type="ARBA" id="ARBA00011738"/>
    </source>
</evidence>
<dbReference type="Gene3D" id="2.60.40.380">
    <property type="entry name" value="Purple acid phosphatase-like, N-terminal"/>
    <property type="match status" value="2"/>
</dbReference>
<organism evidence="15 16">
    <name type="scientific">Cucumis melo var. makuwa</name>
    <name type="common">Oriental melon</name>
    <dbReference type="NCBI Taxonomy" id="1194695"/>
    <lineage>
        <taxon>Eukaryota</taxon>
        <taxon>Viridiplantae</taxon>
        <taxon>Streptophyta</taxon>
        <taxon>Embryophyta</taxon>
        <taxon>Tracheophyta</taxon>
        <taxon>Spermatophyta</taxon>
        <taxon>Magnoliopsida</taxon>
        <taxon>eudicotyledons</taxon>
        <taxon>Gunneridae</taxon>
        <taxon>Pentapetalae</taxon>
        <taxon>rosids</taxon>
        <taxon>fabids</taxon>
        <taxon>Cucurbitales</taxon>
        <taxon>Cucurbitaceae</taxon>
        <taxon>Benincaseae</taxon>
        <taxon>Cucumis</taxon>
    </lineage>
</organism>
<dbReference type="GO" id="GO:0005576">
    <property type="term" value="C:extracellular region"/>
    <property type="evidence" value="ECO:0007669"/>
    <property type="project" value="UniProtKB-SubCell"/>
</dbReference>
<dbReference type="AlphaFoldDB" id="A0A5A7VCY0"/>
<name>A0A5A7VCY0_CUCMM</name>
<dbReference type="SUPFAM" id="SSF56300">
    <property type="entry name" value="Metallo-dependent phosphatases"/>
    <property type="match status" value="2"/>
</dbReference>
<dbReference type="GO" id="GO:0046872">
    <property type="term" value="F:metal ion binding"/>
    <property type="evidence" value="ECO:0007669"/>
    <property type="project" value="InterPro"/>
</dbReference>
<feature type="domain" description="Purple acid phosphatase N-terminal" evidence="13">
    <location>
        <begin position="640"/>
        <end position="726"/>
    </location>
</feature>
<evidence type="ECO:0000256" key="9">
    <source>
        <dbReference type="ARBA" id="ARBA00023180"/>
    </source>
</evidence>
<evidence type="ECO:0000256" key="2">
    <source>
        <dbReference type="ARBA" id="ARBA00001962"/>
    </source>
</evidence>
<dbReference type="Pfam" id="PF14008">
    <property type="entry name" value="Metallophos_C"/>
    <property type="match status" value="1"/>
</dbReference>
<evidence type="ECO:0000259" key="12">
    <source>
        <dbReference type="Pfam" id="PF14008"/>
    </source>
</evidence>
<dbReference type="GO" id="GO:0003993">
    <property type="term" value="F:acid phosphatase activity"/>
    <property type="evidence" value="ECO:0007669"/>
    <property type="project" value="UniProtKB-EC"/>
</dbReference>
<reference evidence="15 16" key="1">
    <citation type="submission" date="2019-08" db="EMBL/GenBank/DDBJ databases">
        <title>Draft genome sequences of two oriental melons (Cucumis melo L. var makuwa).</title>
        <authorList>
            <person name="Kwon S.-Y."/>
        </authorList>
    </citation>
    <scope>NUCLEOTIDE SEQUENCE [LARGE SCALE GENOMIC DNA]</scope>
    <source>
        <strain evidence="16">cv. SW 3</strain>
        <tissue evidence="15">Leaf</tissue>
    </source>
</reference>
<evidence type="ECO:0000256" key="6">
    <source>
        <dbReference type="ARBA" id="ARBA00022525"/>
    </source>
</evidence>
<evidence type="ECO:0000313" key="16">
    <source>
        <dbReference type="Proteomes" id="UP000321393"/>
    </source>
</evidence>
<dbReference type="InterPro" id="IPR015914">
    <property type="entry name" value="PAPs_N"/>
</dbReference>
<dbReference type="EC" id="3.1.3.2" evidence="10"/>
<sequence>MFGGGFTSPCLYLRSHPLPFLNPNAPLYGHLSSLDSTATSMRLSWVSGNKNPQQVQYGKDGTIKTTSLVSTFSQNDMCDTPLIQSPAKDFGWHDPGFIHSAVMTQLQPSTTYSYRYGSDSVGWSNQTTFRTPPAGGGGNDFHFIAFGDMGKAPLDSSSVEHYIQPGSISVVEAMKEEVERGEIDGVFHIGDISYATGFLVEWDFFLHLINPIASRLPYITAIGNHERDYVKSGSVYSLTDSGGECGVPYETYFQMPNNGKDKPWYSIEMASIHFTIISTEHNFSINSPQYEWMKSDMASVNRSRTPWLIFMGHRPMYSSIRGLPTSVDHNFVDEVEPLLLQYKVDLALFGHVHNYERTCSVFEDNCKAMPFKDSNGIDTYDHNNYTAPVHAIIGMAGFKLDEFPPFNVERWSLVRVKKFGYLRGHATMEELSLEMVNADTREVEDSFKIIKTHSANLHRNYTAISDFRLLNRRKLINCPPKNFFVKIDVISKSTSLLNEEFVNVTVSGIPNPSKDHWIAMVTPSNANVDGCSLNGFLYGQTGDFSELPLLCHYPVKAAYLRSDPDYLPCNNKGCVIPPVDGKCEQVTCSATLSFHIINFRTDVEFFLFDGGFVTPCLLYKSKTLSFQNPNAPLYGLISSIDSTATSMRLSWVSGDEEPQQVQYGEDGRIQTSQVSTFSQNDMCSNSLLPSPAKDFGWHDPGFIHSAIMTQLKPSTTYSYKYGSEETTFRTPPAAGDENDFSFIAFGDMGKAPLDSSSVEHYIQPGSISVVEAMKEEVERGEIDGVFHIGDISYATGFLVEWDFFLHLINPIASRLPYMTAIGNHERDYVESGSVYILPDSGGECGVPYETYHQMPTSGKDQPWYSIEMASIHFTIISTEHDFTINSPQYEWMKNDMASVDRSRTPWLIFAGHRPMYTSIQGSLVIPPSVDPSFVAAVEPLLLQNKVHHPLF</sequence>
<keyword evidence="8" id="KW-0862">Zinc</keyword>
<dbReference type="Pfam" id="PF00149">
    <property type="entry name" value="Metallophos"/>
    <property type="match status" value="2"/>
</dbReference>
<dbReference type="Pfam" id="PF17808">
    <property type="entry name" value="fn3_PAP"/>
    <property type="match status" value="1"/>
</dbReference>
<comment type="similarity">
    <text evidence="4 10">Belongs to the metallophosphoesterase superfamily. Purple acid phosphatase family.</text>
</comment>
<keyword evidence="6" id="KW-0964">Secreted</keyword>
<dbReference type="Proteomes" id="UP000321393">
    <property type="component" value="Unassembled WGS sequence"/>
</dbReference>
<evidence type="ECO:0000256" key="1">
    <source>
        <dbReference type="ARBA" id="ARBA00001947"/>
    </source>
</evidence>
<comment type="catalytic activity">
    <reaction evidence="10">
        <text>a phosphate monoester + H2O = an alcohol + phosphate</text>
        <dbReference type="Rhea" id="RHEA:15017"/>
        <dbReference type="ChEBI" id="CHEBI:15377"/>
        <dbReference type="ChEBI" id="CHEBI:30879"/>
        <dbReference type="ChEBI" id="CHEBI:43474"/>
        <dbReference type="ChEBI" id="CHEBI:67140"/>
        <dbReference type="EC" id="3.1.3.2"/>
    </reaction>
</comment>
<keyword evidence="7" id="KW-0732">Signal</keyword>
<comment type="cofactor">
    <cofactor evidence="1">
        <name>Zn(2+)</name>
        <dbReference type="ChEBI" id="CHEBI:29105"/>
    </cofactor>
</comment>
<keyword evidence="10" id="KW-0378">Hydrolase</keyword>
<evidence type="ECO:0000313" key="15">
    <source>
        <dbReference type="EMBL" id="KAA0066033.1"/>
    </source>
</evidence>
<evidence type="ECO:0000259" key="14">
    <source>
        <dbReference type="Pfam" id="PF17808"/>
    </source>
</evidence>
<gene>
    <name evidence="15" type="ORF">E6C27_scaffold21G00040</name>
</gene>
<evidence type="ECO:0000256" key="3">
    <source>
        <dbReference type="ARBA" id="ARBA00004613"/>
    </source>
</evidence>
<protein>
    <recommendedName>
        <fullName evidence="10">Purple acid phosphatase</fullName>
        <ecNumber evidence="10">3.1.3.2</ecNumber>
    </recommendedName>
</protein>
<dbReference type="InterPro" id="IPR008963">
    <property type="entry name" value="Purple_acid_Pase-like_N"/>
</dbReference>
<dbReference type="OrthoDB" id="45007at2759"/>
<dbReference type="InterPro" id="IPR029052">
    <property type="entry name" value="Metallo-depent_PP-like"/>
</dbReference>
<feature type="domain" description="Purple acid phosphatase N-terminal" evidence="13">
    <location>
        <begin position="29"/>
        <end position="131"/>
    </location>
</feature>
<evidence type="ECO:0000256" key="10">
    <source>
        <dbReference type="RuleBase" id="RU361203"/>
    </source>
</evidence>
<dbReference type="SUPFAM" id="SSF49363">
    <property type="entry name" value="Purple acid phosphatase, N-terminal domain"/>
    <property type="match status" value="2"/>
</dbReference>
<comment type="caution">
    <text evidence="15">The sequence shown here is derived from an EMBL/GenBank/DDBJ whole genome shotgun (WGS) entry which is preliminary data.</text>
</comment>
<evidence type="ECO:0000256" key="7">
    <source>
        <dbReference type="ARBA" id="ARBA00022729"/>
    </source>
</evidence>
<accession>A0A5A7VCY0</accession>